<reference key="1">
    <citation type="submission" date="2017-08" db="EMBL/GenBank/DDBJ databases">
        <title>A dynamic microbial community with high functional redundancy inhabits the cold, oxic subseafloor aquifer.</title>
        <authorList>
            <person name="Tully B.J."/>
            <person name="Wheat C.G."/>
            <person name="Glazer B.T."/>
            <person name="Huber J.A."/>
        </authorList>
    </citation>
    <scope>NUCLEOTIDE SEQUENCE [LARGE SCALE GENOMIC DNA]</scope>
</reference>
<evidence type="ECO:0000313" key="1">
    <source>
        <dbReference type="EMBL" id="PCJ03127.1"/>
    </source>
</evidence>
<protein>
    <recommendedName>
        <fullName evidence="2">Phospholipid methyltransferase</fullName>
    </recommendedName>
</protein>
<reference evidence="1" key="2">
    <citation type="journal article" date="2018" name="ISME J.">
        <title>A dynamic microbial community with high functional redundancy inhabits the cold, oxic subseafloor aquifer.</title>
        <authorList>
            <person name="Tully B.J."/>
            <person name="Wheat C.G."/>
            <person name="Glazer B.T."/>
            <person name="Huber J.A."/>
        </authorList>
    </citation>
    <scope>NUCLEOTIDE SEQUENCE</scope>
    <source>
        <strain evidence="1">NORP83</strain>
    </source>
</reference>
<dbReference type="AlphaFoldDB" id="A0A2A4Z7X7"/>
<gene>
    <name evidence="1" type="ORF">COB13_02885</name>
</gene>
<dbReference type="SUPFAM" id="SSF53335">
    <property type="entry name" value="S-adenosyl-L-methionine-dependent methyltransferases"/>
    <property type="match status" value="1"/>
</dbReference>
<accession>A0A2A4Z7X7</accession>
<dbReference type="Gene3D" id="3.40.50.150">
    <property type="entry name" value="Vaccinia Virus protein VP39"/>
    <property type="match status" value="1"/>
</dbReference>
<proteinExistence type="predicted"/>
<dbReference type="InterPro" id="IPR029063">
    <property type="entry name" value="SAM-dependent_MTases_sf"/>
</dbReference>
<dbReference type="EMBL" id="NVUS01000003">
    <property type="protein sequence ID" value="PCJ03127.1"/>
    <property type="molecule type" value="Genomic_DNA"/>
</dbReference>
<organism evidence="1">
    <name type="scientific">OCS116 cluster bacterium</name>
    <dbReference type="NCBI Taxonomy" id="2030921"/>
    <lineage>
        <taxon>Bacteria</taxon>
        <taxon>Pseudomonadati</taxon>
        <taxon>Pseudomonadota</taxon>
        <taxon>Alphaproteobacteria</taxon>
        <taxon>OCS116 cluster</taxon>
    </lineage>
</organism>
<name>A0A2A4Z7X7_9PROT</name>
<sequence length="196" mass="21608">METKITDAFLFLRAWLSNPLQVAAIIPSNKALAELVTRGISNDTGKVIELGPGTGIFTRALLSRGVVEKDLMLFEFGDKFANLLRTRFPDARVLNICATCLNNMNYYKGEEKAGATVSGLPLVAISPEKVEAILKGTFEHMKDDGVLYQFTYRSRCPIPLATLQKLKLEAFRIGGTKKNIPPASVYRIQRLTQGSA</sequence>
<evidence type="ECO:0008006" key="2">
    <source>
        <dbReference type="Google" id="ProtNLM"/>
    </source>
</evidence>
<comment type="caution">
    <text evidence="1">The sequence shown here is derived from an EMBL/GenBank/DDBJ whole genome shotgun (WGS) entry which is preliminary data.</text>
</comment>